<comment type="caution">
    <text evidence="2">The sequence shown here is derived from an EMBL/GenBank/DDBJ whole genome shotgun (WGS) entry which is preliminary data.</text>
</comment>
<evidence type="ECO:0000313" key="2">
    <source>
        <dbReference type="EMBL" id="KAF5390282.1"/>
    </source>
</evidence>
<feature type="compositionally biased region" description="Low complexity" evidence="1">
    <location>
        <begin position="261"/>
        <end position="274"/>
    </location>
</feature>
<proteinExistence type="predicted"/>
<accession>A0A8H5HVF7</accession>
<name>A0A8H5HVF7_9AGAR</name>
<dbReference type="AlphaFoldDB" id="A0A8H5HVF7"/>
<dbReference type="EMBL" id="JAACJN010000016">
    <property type="protein sequence ID" value="KAF5390282.1"/>
    <property type="molecule type" value="Genomic_DNA"/>
</dbReference>
<reference evidence="2 3" key="1">
    <citation type="journal article" date="2020" name="ISME J.">
        <title>Uncovering the hidden diversity of litter-decomposition mechanisms in mushroom-forming fungi.</title>
        <authorList>
            <person name="Floudas D."/>
            <person name="Bentzer J."/>
            <person name="Ahren D."/>
            <person name="Johansson T."/>
            <person name="Persson P."/>
            <person name="Tunlid A."/>
        </authorList>
    </citation>
    <scope>NUCLEOTIDE SEQUENCE [LARGE SCALE GENOMIC DNA]</scope>
    <source>
        <strain evidence="2 3">CBS 406.79</strain>
    </source>
</reference>
<sequence length="274" mass="30642">MDPMYSYDLGYEWALSYHANYGYHEPQWPNAPQETLNWAQASYPVQAAANVEFPYGHNTLPLHAPVPRTGAPPILFTDTKSQSNPHRPMSPVTSYHSVSCSDIDGKVATQRTFLTPCELLDELNHRNAISTSDAATPHPVSPTSSSSPVIRNANNPSDSEAITSHERKRQYLECIEQYIAYLHEQLKLVGAVPLPIERVSNYRGMNSRNVRTLLAYMENSNAKLKAKARAEEQRFLTLRDAYLRQEDGARSDLNEVQECFSSPSPSSTSASVRS</sequence>
<feature type="region of interest" description="Disordered" evidence="1">
    <location>
        <begin position="130"/>
        <end position="164"/>
    </location>
</feature>
<feature type="region of interest" description="Disordered" evidence="1">
    <location>
        <begin position="254"/>
        <end position="274"/>
    </location>
</feature>
<evidence type="ECO:0000256" key="1">
    <source>
        <dbReference type="SAM" id="MobiDB-lite"/>
    </source>
</evidence>
<gene>
    <name evidence="2" type="ORF">D9757_002871</name>
</gene>
<organism evidence="2 3">
    <name type="scientific">Collybiopsis confluens</name>
    <dbReference type="NCBI Taxonomy" id="2823264"/>
    <lineage>
        <taxon>Eukaryota</taxon>
        <taxon>Fungi</taxon>
        <taxon>Dikarya</taxon>
        <taxon>Basidiomycota</taxon>
        <taxon>Agaricomycotina</taxon>
        <taxon>Agaricomycetes</taxon>
        <taxon>Agaricomycetidae</taxon>
        <taxon>Agaricales</taxon>
        <taxon>Marasmiineae</taxon>
        <taxon>Omphalotaceae</taxon>
        <taxon>Collybiopsis</taxon>
    </lineage>
</organism>
<dbReference type="Proteomes" id="UP000518752">
    <property type="component" value="Unassembled WGS sequence"/>
</dbReference>
<protein>
    <submittedName>
        <fullName evidence="2">Uncharacterized protein</fullName>
    </submittedName>
</protein>
<dbReference type="OrthoDB" id="3258400at2759"/>
<feature type="compositionally biased region" description="Low complexity" evidence="1">
    <location>
        <begin position="136"/>
        <end position="149"/>
    </location>
</feature>
<keyword evidence="3" id="KW-1185">Reference proteome</keyword>
<evidence type="ECO:0000313" key="3">
    <source>
        <dbReference type="Proteomes" id="UP000518752"/>
    </source>
</evidence>
<feature type="compositionally biased region" description="Polar residues" evidence="1">
    <location>
        <begin position="152"/>
        <end position="162"/>
    </location>
</feature>